<dbReference type="AlphaFoldDB" id="A0A9X7JSB8"/>
<sequence>MFFGDVVVDPSWSFELAEALRDRWYEKEEVDLTFPATLDQLRSWLDDSRDFERRHRFYWQAAMNDFDDGVSRLGPEYRQGLTVQVDTFRSAMEGLPAAGAEEHVARASQLLLSLAREACSDGQLIRAWRDVVSAVRGGQDYEVIRMRTGLLLALLKRSQRGSAEVMRSITGVLLDRPIDVRVAHLSLGDIADLSTLPRQDAKASAGLSEEARLDLSVRLLTIPPRRAHHVVWHAFAKARIAGMVQTFGSITLYDRDWFHGNATGDGPHRDQLPHEVTGAESFFPTDWLPEGPHVVLVRVDLGVVAAADAPAVSRLQARSMVLAATFPEDFRGWEMYEGYIHAVNGICTSNEAFRLTEEDFATPHLQMDATAKRLNRMAPRVAPHLPGASSDLSDVIDAVGWWKASSAQPSLPAVVLDVRILELLASRVSGQEWYVYLDNFHKNAWIQHQIAHALMRVAWHARDDLGHFTPDVGQAAEALRREMVQYEGMGFRTDIHKVISRLPDLVLVYPTHSKQRRRAESLARRVAGGEGMHAWYEACNDRWSRALNRLRSVRNSLAHGGPVTLEAAASVAPLAHFLAGTGLMDSLSALLEGESQATAHAKRRDSADTWAARWLSGIPASETFDVWPAA</sequence>
<comment type="caution">
    <text evidence="1">The sequence shown here is derived from an EMBL/GenBank/DDBJ whole genome shotgun (WGS) entry which is preliminary data.</text>
</comment>
<reference evidence="1 2" key="1">
    <citation type="submission" date="2018-03" db="EMBL/GenBank/DDBJ databases">
        <title>Chitinolytic properties of Streptosporangium nondiastaticum TBG75A20.</title>
        <authorList>
            <person name="Gayathri V."/>
            <person name="Shiburaj S."/>
        </authorList>
    </citation>
    <scope>NUCLEOTIDE SEQUENCE [LARGE SCALE GENOMIC DNA]</scope>
    <source>
        <strain evidence="1 2">TBG75A20</strain>
    </source>
</reference>
<gene>
    <name evidence="1" type="ORF">B7P34_09820</name>
</gene>
<dbReference type="OrthoDB" id="3918877at2"/>
<dbReference type="EMBL" id="PXWG01000016">
    <property type="protein sequence ID" value="PSJ28902.1"/>
    <property type="molecule type" value="Genomic_DNA"/>
</dbReference>
<accession>A0A9X7JSB8</accession>
<dbReference type="RefSeq" id="WP_106675444.1">
    <property type="nucleotide sequence ID" value="NZ_PXWG01000016.1"/>
</dbReference>
<evidence type="ECO:0000313" key="2">
    <source>
        <dbReference type="Proteomes" id="UP000242427"/>
    </source>
</evidence>
<proteinExistence type="predicted"/>
<dbReference type="Proteomes" id="UP000242427">
    <property type="component" value="Unassembled WGS sequence"/>
</dbReference>
<organism evidence="1 2">
    <name type="scientific">Streptosporangium nondiastaticum</name>
    <dbReference type="NCBI Taxonomy" id="35764"/>
    <lineage>
        <taxon>Bacteria</taxon>
        <taxon>Bacillati</taxon>
        <taxon>Actinomycetota</taxon>
        <taxon>Actinomycetes</taxon>
        <taxon>Streptosporangiales</taxon>
        <taxon>Streptosporangiaceae</taxon>
        <taxon>Streptosporangium</taxon>
    </lineage>
</organism>
<name>A0A9X7JSB8_9ACTN</name>
<evidence type="ECO:0000313" key="1">
    <source>
        <dbReference type="EMBL" id="PSJ28902.1"/>
    </source>
</evidence>
<keyword evidence="2" id="KW-1185">Reference proteome</keyword>
<protein>
    <submittedName>
        <fullName evidence="1">Uncharacterized protein</fullName>
    </submittedName>
</protein>